<dbReference type="RefSeq" id="WP_168449422.1">
    <property type="nucleotide sequence ID" value="NZ_JAAWWK010000002.1"/>
</dbReference>
<dbReference type="InterPro" id="IPR050237">
    <property type="entry name" value="ATP-dep_AMP-bd_enzyme"/>
</dbReference>
<sequence length="546" mass="59496">MSMRFAYCDRTVEALTSPGHSNLIDIFDEAVSQFAGRVAFSALGQDMTYAELEQQSRSFAAWLRNEGGLQAGDRVAIQLPNLMQYPVAAWGILRAGLILVNTNPLYTERELEHQLNDSGARAIVMLSEFLPKAEKVLPDTPVETLIITNIFDMMEAQPAPDTALTNTLRVVTFPETLHAGGDTPLSSDGADMTDIAVLQYTGGTTGVAKGAMLTHGNFYTYVRQAEAMRADDAGFDPEAIEVLIAPLPIYHIFGFTLYLIGNFSNGGQSILIPDPRNLDGMMDTMKSCRFSGFAAVNTMLVGMLQNPKFDEIDWSHNRGTIVGGAALVPEVAREWSARTGTPLFEGYGLSETTAVVSINTQRNCRLGTVGKAQIGEEVKIVDPDGNELPDGEAGELVVRGGQVMRGYWNRPEATDEAIDDEGFFRTGDIALREPDGFFRIVDRLKDMIIVSGFNVYPNEVENVVYEHPDIVEAAVIGKPDTKSGEAVALYAVSTNPDLTAAALQDFCRQHLTGYKVPKSVTFVDELPKSAVGKILRRALRDQPPAS</sequence>
<dbReference type="Pfam" id="PF00501">
    <property type="entry name" value="AMP-binding"/>
    <property type="match status" value="1"/>
</dbReference>
<evidence type="ECO:0000259" key="9">
    <source>
        <dbReference type="Pfam" id="PF13193"/>
    </source>
</evidence>
<evidence type="ECO:0000256" key="4">
    <source>
        <dbReference type="ARBA" id="ARBA00023136"/>
    </source>
</evidence>
<evidence type="ECO:0000256" key="5">
    <source>
        <dbReference type="ARBA" id="ARBA00026121"/>
    </source>
</evidence>
<dbReference type="CDD" id="cd05936">
    <property type="entry name" value="FC-FACS_FadD_like"/>
    <property type="match status" value="1"/>
</dbReference>
<protein>
    <recommendedName>
        <fullName evidence="6">Long-chain-fatty-acid--CoA ligase</fullName>
        <ecNumber evidence="5">6.2.1.3</ecNumber>
    </recommendedName>
    <alternativeName>
        <fullName evidence="7">Long-chain acyl-CoA synthetase</fullName>
    </alternativeName>
</protein>
<dbReference type="InterPro" id="IPR020845">
    <property type="entry name" value="AMP-binding_CS"/>
</dbReference>
<evidence type="ECO:0000256" key="7">
    <source>
        <dbReference type="ARBA" id="ARBA00042773"/>
    </source>
</evidence>
<dbReference type="InterPro" id="IPR025110">
    <property type="entry name" value="AMP-bd_C"/>
</dbReference>
<dbReference type="PROSITE" id="PS00455">
    <property type="entry name" value="AMP_BINDING"/>
    <property type="match status" value="1"/>
</dbReference>
<dbReference type="InterPro" id="IPR000873">
    <property type="entry name" value="AMP-dep_synth/lig_dom"/>
</dbReference>
<gene>
    <name evidence="10" type="ORF">HCU74_05515</name>
</gene>
<keyword evidence="3" id="KW-0436">Ligase</keyword>
<dbReference type="Gene3D" id="3.40.50.12780">
    <property type="entry name" value="N-terminal domain of ligase-like"/>
    <property type="match status" value="1"/>
</dbReference>
<keyword evidence="11" id="KW-1185">Reference proteome</keyword>
<comment type="subcellular location">
    <subcellularLocation>
        <location evidence="1">Membrane</location>
        <topology evidence="1">Peripheral membrane protein</topology>
    </subcellularLocation>
</comment>
<dbReference type="PANTHER" id="PTHR43767:SF8">
    <property type="entry name" value="LONG-CHAIN-FATTY-ACID--COA LIGASE"/>
    <property type="match status" value="1"/>
</dbReference>
<organism evidence="10 11">
    <name type="scientific">Spongiibacter thalassae</name>
    <dbReference type="NCBI Taxonomy" id="2721624"/>
    <lineage>
        <taxon>Bacteria</taxon>
        <taxon>Pseudomonadati</taxon>
        <taxon>Pseudomonadota</taxon>
        <taxon>Gammaproteobacteria</taxon>
        <taxon>Cellvibrionales</taxon>
        <taxon>Spongiibacteraceae</taxon>
        <taxon>Spongiibacter</taxon>
    </lineage>
</organism>
<evidence type="ECO:0000256" key="1">
    <source>
        <dbReference type="ARBA" id="ARBA00004170"/>
    </source>
</evidence>
<dbReference type="InterPro" id="IPR042099">
    <property type="entry name" value="ANL_N_sf"/>
</dbReference>
<comment type="caution">
    <text evidence="10">The sequence shown here is derived from an EMBL/GenBank/DDBJ whole genome shotgun (WGS) entry which is preliminary data.</text>
</comment>
<dbReference type="EC" id="6.2.1.3" evidence="5"/>
<evidence type="ECO:0000256" key="3">
    <source>
        <dbReference type="ARBA" id="ARBA00022598"/>
    </source>
</evidence>
<dbReference type="InterPro" id="IPR045851">
    <property type="entry name" value="AMP-bd_C_sf"/>
</dbReference>
<evidence type="ECO:0000313" key="10">
    <source>
        <dbReference type="EMBL" id="NKI16877.1"/>
    </source>
</evidence>
<reference evidence="10 11" key="1">
    <citation type="submission" date="2020-04" db="EMBL/GenBank/DDBJ databases">
        <authorList>
            <person name="Yoon J."/>
        </authorList>
    </citation>
    <scope>NUCLEOTIDE SEQUENCE [LARGE SCALE GENOMIC DNA]</scope>
    <source>
        <strain evidence="10 11">KMU-166</strain>
    </source>
</reference>
<accession>A0ABX1GCK4</accession>
<evidence type="ECO:0000313" key="11">
    <source>
        <dbReference type="Proteomes" id="UP000765845"/>
    </source>
</evidence>
<evidence type="ECO:0000256" key="6">
    <source>
        <dbReference type="ARBA" id="ARBA00039545"/>
    </source>
</evidence>
<evidence type="ECO:0000259" key="8">
    <source>
        <dbReference type="Pfam" id="PF00501"/>
    </source>
</evidence>
<name>A0ABX1GCK4_9GAMM</name>
<evidence type="ECO:0000256" key="2">
    <source>
        <dbReference type="ARBA" id="ARBA00005005"/>
    </source>
</evidence>
<proteinExistence type="predicted"/>
<feature type="domain" description="AMP-dependent synthetase/ligase" evidence="8">
    <location>
        <begin position="27"/>
        <end position="408"/>
    </location>
</feature>
<comment type="pathway">
    <text evidence="2">Lipid metabolism; fatty acid beta-oxidation.</text>
</comment>
<dbReference type="Gene3D" id="3.30.300.30">
    <property type="match status" value="1"/>
</dbReference>
<dbReference type="SUPFAM" id="SSF56801">
    <property type="entry name" value="Acetyl-CoA synthetase-like"/>
    <property type="match status" value="1"/>
</dbReference>
<dbReference type="EMBL" id="JAAWWK010000002">
    <property type="protein sequence ID" value="NKI16877.1"/>
    <property type="molecule type" value="Genomic_DNA"/>
</dbReference>
<keyword evidence="4" id="KW-0472">Membrane</keyword>
<dbReference type="PANTHER" id="PTHR43767">
    <property type="entry name" value="LONG-CHAIN-FATTY-ACID--COA LIGASE"/>
    <property type="match status" value="1"/>
</dbReference>
<feature type="domain" description="AMP-binding enzyme C-terminal" evidence="9">
    <location>
        <begin position="459"/>
        <end position="533"/>
    </location>
</feature>
<dbReference type="Pfam" id="PF13193">
    <property type="entry name" value="AMP-binding_C"/>
    <property type="match status" value="1"/>
</dbReference>
<dbReference type="Proteomes" id="UP000765845">
    <property type="component" value="Unassembled WGS sequence"/>
</dbReference>